<keyword evidence="9 10" id="KW-0998">Cell outer membrane</keyword>
<feature type="domain" description="TonB-dependent receptor plug" evidence="14">
    <location>
        <begin position="50"/>
        <end position="153"/>
    </location>
</feature>
<evidence type="ECO:0000259" key="13">
    <source>
        <dbReference type="Pfam" id="PF00593"/>
    </source>
</evidence>
<evidence type="ECO:0000256" key="5">
    <source>
        <dbReference type="ARBA" id="ARBA00022729"/>
    </source>
</evidence>
<keyword evidence="7 11" id="KW-0798">TonB box</keyword>
<evidence type="ECO:0000256" key="1">
    <source>
        <dbReference type="ARBA" id="ARBA00004571"/>
    </source>
</evidence>
<keyword evidence="15" id="KW-0675">Receptor</keyword>
<sequence>MTRSFYKTLAVSCLLVSSLNSHIAIAEDGPVWLEPKTITSTRINTNTDQFAGSATVITAKEIKESGRTMVRDILADHLSIDALQSGGIGTSSTLLMRGGNSDSTLVMIDGVQVNSNTLGSYNFGNINIDNIERIEILRGPQSTVWGADAVGGVIHIITKRGKGAPKTTFQFEGGSYSTFKESLNSSGSHGKLNYAVSASKTDSGSISAVSGERFGATEADGYENKTVSTRVGYDFENDLRVEFIGRYSSSQLDLDNFEADNGVRQSSEETFNVSLPVSKSITDWWDFSFRPSYFYDVGRDSQSGATPSKEDQIYNRNLTFEVQNNIQLGDITSVVIGGEYQMLTGHNVLNGFNHDNHNFGAFFQTQLNFNDTYLLSGGFRQDIHSEFENALTWKVEGAYKIHQTDTKLHGAYATGFKAPTFNQQFFPNFGTAGLKPEESRSWEFGVKQSFLGNRITTDITYFEMRFNNLIESIDTGGFVFRARNVGKAKTNGVETSLQALLPLDARLNLNYTWLEARDEDGTQLQRRARNKVSASISRTFFDKFDALLGVRYRSGVRTNSSGTKEVDTFTLLRTAFKYQLAKDLEITARIENLLDENYEEIFGFGTPGRAGYAGFNFTF</sequence>
<organism evidence="15 16">
    <name type="scientific">Candidatus Nitrohelix vancouverensis</name>
    <dbReference type="NCBI Taxonomy" id="2705534"/>
    <lineage>
        <taxon>Bacteria</taxon>
        <taxon>Pseudomonadati</taxon>
        <taxon>Nitrospinota/Tectimicrobiota group</taxon>
        <taxon>Nitrospinota</taxon>
        <taxon>Nitrospinia</taxon>
        <taxon>Nitrospinales</taxon>
        <taxon>Nitrospinaceae</taxon>
        <taxon>Candidatus Nitrohelix</taxon>
    </lineage>
</organism>
<evidence type="ECO:0000256" key="3">
    <source>
        <dbReference type="ARBA" id="ARBA00022452"/>
    </source>
</evidence>
<accession>A0A7T0C306</accession>
<dbReference type="PROSITE" id="PS52016">
    <property type="entry name" value="TONB_DEPENDENT_REC_3"/>
    <property type="match status" value="1"/>
</dbReference>
<dbReference type="Pfam" id="PF07715">
    <property type="entry name" value="Plug"/>
    <property type="match status" value="1"/>
</dbReference>
<evidence type="ECO:0000256" key="7">
    <source>
        <dbReference type="ARBA" id="ARBA00023077"/>
    </source>
</evidence>
<dbReference type="GO" id="GO:0015889">
    <property type="term" value="P:cobalamin transport"/>
    <property type="evidence" value="ECO:0007669"/>
    <property type="project" value="TreeGrafter"/>
</dbReference>
<dbReference type="Gene3D" id="2.170.130.10">
    <property type="entry name" value="TonB-dependent receptor, plug domain"/>
    <property type="match status" value="1"/>
</dbReference>
<dbReference type="InterPro" id="IPR012910">
    <property type="entry name" value="Plug_dom"/>
</dbReference>
<dbReference type="PANTHER" id="PTHR30069:SF53">
    <property type="entry name" value="COLICIN I RECEPTOR-RELATED"/>
    <property type="match status" value="1"/>
</dbReference>
<dbReference type="Pfam" id="PF00593">
    <property type="entry name" value="TonB_dep_Rec_b-barrel"/>
    <property type="match status" value="1"/>
</dbReference>
<evidence type="ECO:0000256" key="10">
    <source>
        <dbReference type="PROSITE-ProRule" id="PRU01360"/>
    </source>
</evidence>
<dbReference type="Proteomes" id="UP000594464">
    <property type="component" value="Chromosome"/>
</dbReference>
<dbReference type="InterPro" id="IPR000531">
    <property type="entry name" value="Beta-barrel_TonB"/>
</dbReference>
<evidence type="ECO:0000256" key="12">
    <source>
        <dbReference type="SAM" id="SignalP"/>
    </source>
</evidence>
<evidence type="ECO:0000256" key="2">
    <source>
        <dbReference type="ARBA" id="ARBA00022448"/>
    </source>
</evidence>
<evidence type="ECO:0000259" key="14">
    <source>
        <dbReference type="Pfam" id="PF07715"/>
    </source>
</evidence>
<keyword evidence="4 10" id="KW-0812">Transmembrane</keyword>
<evidence type="ECO:0000313" key="16">
    <source>
        <dbReference type="Proteomes" id="UP000594464"/>
    </source>
</evidence>
<dbReference type="CDD" id="cd01347">
    <property type="entry name" value="ligand_gated_channel"/>
    <property type="match status" value="1"/>
</dbReference>
<name>A0A7T0C306_9BACT</name>
<dbReference type="PANTHER" id="PTHR30069">
    <property type="entry name" value="TONB-DEPENDENT OUTER MEMBRANE RECEPTOR"/>
    <property type="match status" value="1"/>
</dbReference>
<evidence type="ECO:0000256" key="9">
    <source>
        <dbReference type="ARBA" id="ARBA00023237"/>
    </source>
</evidence>
<dbReference type="GO" id="GO:0009279">
    <property type="term" value="C:cell outer membrane"/>
    <property type="evidence" value="ECO:0007669"/>
    <property type="project" value="UniProtKB-SubCell"/>
</dbReference>
<reference evidence="16" key="1">
    <citation type="submission" date="2020-02" db="EMBL/GenBank/DDBJ databases">
        <title>Genomic and physiological characterization of two novel Nitrospinaceae genera.</title>
        <authorList>
            <person name="Mueller A.J."/>
            <person name="Jung M.-Y."/>
            <person name="Strachan C.R."/>
            <person name="Herbold C.W."/>
            <person name="Kirkegaard R.H."/>
            <person name="Daims H."/>
        </authorList>
    </citation>
    <scope>NUCLEOTIDE SEQUENCE [LARGE SCALE GENOMIC DNA]</scope>
</reference>
<evidence type="ECO:0000256" key="4">
    <source>
        <dbReference type="ARBA" id="ARBA00022692"/>
    </source>
</evidence>
<evidence type="ECO:0000256" key="8">
    <source>
        <dbReference type="ARBA" id="ARBA00023136"/>
    </source>
</evidence>
<comment type="similarity">
    <text evidence="10 11">Belongs to the TonB-dependent receptor family.</text>
</comment>
<comment type="subcellular location">
    <subcellularLocation>
        <location evidence="1 10">Cell outer membrane</location>
        <topology evidence="1 10">Multi-pass membrane protein</topology>
    </subcellularLocation>
</comment>
<dbReference type="EMBL" id="CP048620">
    <property type="protein sequence ID" value="QPJ65619.1"/>
    <property type="molecule type" value="Genomic_DNA"/>
</dbReference>
<dbReference type="InterPro" id="IPR039426">
    <property type="entry name" value="TonB-dep_rcpt-like"/>
</dbReference>
<dbReference type="GO" id="GO:0006811">
    <property type="term" value="P:monoatomic ion transport"/>
    <property type="evidence" value="ECO:0007669"/>
    <property type="project" value="UniProtKB-KW"/>
</dbReference>
<dbReference type="SUPFAM" id="SSF56935">
    <property type="entry name" value="Porins"/>
    <property type="match status" value="1"/>
</dbReference>
<evidence type="ECO:0000256" key="6">
    <source>
        <dbReference type="ARBA" id="ARBA00023065"/>
    </source>
</evidence>
<protein>
    <submittedName>
        <fullName evidence="15">TonB-dependent receptor</fullName>
    </submittedName>
</protein>
<dbReference type="AlphaFoldDB" id="A0A7T0C306"/>
<dbReference type="KEGG" id="nva:G3M78_09520"/>
<keyword evidence="2 10" id="KW-0813">Transport</keyword>
<keyword evidence="3 10" id="KW-1134">Transmembrane beta strand</keyword>
<gene>
    <name evidence="15" type="ORF">G3M78_09520</name>
</gene>
<feature type="chain" id="PRO_5032425582" evidence="12">
    <location>
        <begin position="27"/>
        <end position="619"/>
    </location>
</feature>
<proteinExistence type="inferred from homology"/>
<dbReference type="InterPro" id="IPR036942">
    <property type="entry name" value="Beta-barrel_TonB_sf"/>
</dbReference>
<dbReference type="InterPro" id="IPR037066">
    <property type="entry name" value="Plug_dom_sf"/>
</dbReference>
<dbReference type="Gene3D" id="2.40.170.20">
    <property type="entry name" value="TonB-dependent receptor, beta-barrel domain"/>
    <property type="match status" value="1"/>
</dbReference>
<keyword evidence="6" id="KW-0406">Ion transport</keyword>
<evidence type="ECO:0000313" key="15">
    <source>
        <dbReference type="EMBL" id="QPJ65619.1"/>
    </source>
</evidence>
<feature type="signal peptide" evidence="12">
    <location>
        <begin position="1"/>
        <end position="26"/>
    </location>
</feature>
<evidence type="ECO:0000256" key="11">
    <source>
        <dbReference type="RuleBase" id="RU003357"/>
    </source>
</evidence>
<keyword evidence="5 12" id="KW-0732">Signal</keyword>
<keyword evidence="8 10" id="KW-0472">Membrane</keyword>
<feature type="domain" description="TonB-dependent receptor-like beta-barrel" evidence="13">
    <location>
        <begin position="225"/>
        <end position="593"/>
    </location>
</feature>